<organism evidence="2 3">
    <name type="scientific">Trichoderma semiorbis</name>
    <dbReference type="NCBI Taxonomy" id="1491008"/>
    <lineage>
        <taxon>Eukaryota</taxon>
        <taxon>Fungi</taxon>
        <taxon>Dikarya</taxon>
        <taxon>Ascomycota</taxon>
        <taxon>Pezizomycotina</taxon>
        <taxon>Sordariomycetes</taxon>
        <taxon>Hypocreomycetidae</taxon>
        <taxon>Hypocreales</taxon>
        <taxon>Hypocreaceae</taxon>
        <taxon>Trichoderma</taxon>
    </lineage>
</organism>
<evidence type="ECO:0000256" key="1">
    <source>
        <dbReference type="SAM" id="Phobius"/>
    </source>
</evidence>
<gene>
    <name evidence="2" type="ORF">TsFJ059_006653</name>
</gene>
<accession>A0A9P8HBQ9</accession>
<dbReference type="Proteomes" id="UP000826573">
    <property type="component" value="Unassembled WGS sequence"/>
</dbReference>
<name>A0A9P8HBQ9_9HYPO</name>
<keyword evidence="1" id="KW-0472">Membrane</keyword>
<evidence type="ECO:0000313" key="3">
    <source>
        <dbReference type="Proteomes" id="UP000826573"/>
    </source>
</evidence>
<reference evidence="2 3" key="1">
    <citation type="submission" date="2021-08" db="EMBL/GenBank/DDBJ databases">
        <title>The highly contiguous genome resource for Trichoderma semiorbis FJ059, a fungal antagonistic to plant pathogens.</title>
        <authorList>
            <person name="Liu T."/>
        </authorList>
    </citation>
    <scope>NUCLEOTIDE SEQUENCE [LARGE SCALE GENOMIC DNA]</scope>
    <source>
        <strain evidence="2 3">FJ059</strain>
    </source>
</reference>
<comment type="caution">
    <text evidence="2">The sequence shown here is derived from an EMBL/GenBank/DDBJ whole genome shotgun (WGS) entry which is preliminary data.</text>
</comment>
<keyword evidence="1" id="KW-0812">Transmembrane</keyword>
<keyword evidence="3" id="KW-1185">Reference proteome</keyword>
<dbReference type="AlphaFoldDB" id="A0A9P8HBQ9"/>
<dbReference type="EMBL" id="JAIMJC010000007">
    <property type="protein sequence ID" value="KAH0522866.1"/>
    <property type="molecule type" value="Genomic_DNA"/>
</dbReference>
<proteinExistence type="predicted"/>
<feature type="transmembrane region" description="Helical" evidence="1">
    <location>
        <begin position="49"/>
        <end position="67"/>
    </location>
</feature>
<protein>
    <submittedName>
        <fullName evidence="2">Uncharacterized protein</fullName>
    </submittedName>
</protein>
<keyword evidence="1" id="KW-1133">Transmembrane helix</keyword>
<sequence length="86" mass="9703">MTKFVGPCKGRCLLVAASINSGTDDEPKTAQFDVETILASRIYKRSGNCFLPVVFVYFLLLFYRLLLPPPPPRLYLLSIDAIHRTN</sequence>
<evidence type="ECO:0000313" key="2">
    <source>
        <dbReference type="EMBL" id="KAH0522866.1"/>
    </source>
</evidence>